<dbReference type="AlphaFoldDB" id="A0A3P3W8G5"/>
<dbReference type="PANTHER" id="PTHR22916:SF3">
    <property type="entry name" value="UDP-GLCNAC:BETAGAL BETA-1,3-N-ACETYLGLUCOSAMINYLTRANSFERASE-LIKE PROTEIN 1"/>
    <property type="match status" value="1"/>
</dbReference>
<dbReference type="SUPFAM" id="SSF53448">
    <property type="entry name" value="Nucleotide-diphospho-sugar transferases"/>
    <property type="match status" value="1"/>
</dbReference>
<keyword evidence="1" id="KW-0472">Membrane</keyword>
<feature type="transmembrane region" description="Helical" evidence="1">
    <location>
        <begin position="304"/>
        <end position="322"/>
    </location>
</feature>
<dbReference type="PANTHER" id="PTHR22916">
    <property type="entry name" value="GLYCOSYLTRANSFERASE"/>
    <property type="match status" value="1"/>
</dbReference>
<keyword evidence="4" id="KW-1185">Reference proteome</keyword>
<keyword evidence="1" id="KW-1133">Transmembrane helix</keyword>
<dbReference type="EMBL" id="RQVQ01000015">
    <property type="protein sequence ID" value="RRJ90637.1"/>
    <property type="molecule type" value="Genomic_DNA"/>
</dbReference>
<accession>A0A3P3W8G5</accession>
<evidence type="ECO:0000259" key="2">
    <source>
        <dbReference type="Pfam" id="PF00535"/>
    </source>
</evidence>
<keyword evidence="3" id="KW-0808">Transferase</keyword>
<reference evidence="3 4" key="1">
    <citation type="submission" date="2018-11" db="EMBL/GenBank/DDBJ databases">
        <title>Flavobacterium sp. nov., YIM 102701-2 draft genome.</title>
        <authorList>
            <person name="Li G."/>
            <person name="Jiang Y."/>
        </authorList>
    </citation>
    <scope>NUCLEOTIDE SEQUENCE [LARGE SCALE GENOMIC DNA]</scope>
    <source>
        <strain evidence="3 4">YIM 102701-2</strain>
    </source>
</reference>
<name>A0A3P3W8G5_9FLAO</name>
<dbReference type="Gene3D" id="3.90.550.10">
    <property type="entry name" value="Spore Coat Polysaccharide Biosynthesis Protein SpsA, Chain A"/>
    <property type="match status" value="1"/>
</dbReference>
<feature type="transmembrane region" description="Helical" evidence="1">
    <location>
        <begin position="6"/>
        <end position="27"/>
    </location>
</feature>
<protein>
    <submittedName>
        <fullName evidence="3">Glycosyltransferase</fullName>
    </submittedName>
</protein>
<dbReference type="InterPro" id="IPR029044">
    <property type="entry name" value="Nucleotide-diphossugar_trans"/>
</dbReference>
<feature type="transmembrane region" description="Helical" evidence="1">
    <location>
        <begin position="280"/>
        <end position="298"/>
    </location>
</feature>
<evidence type="ECO:0000313" key="3">
    <source>
        <dbReference type="EMBL" id="RRJ90637.1"/>
    </source>
</evidence>
<gene>
    <name evidence="3" type="ORF">EG240_08070</name>
</gene>
<evidence type="ECO:0000256" key="1">
    <source>
        <dbReference type="SAM" id="Phobius"/>
    </source>
</evidence>
<dbReference type="GO" id="GO:0016758">
    <property type="term" value="F:hexosyltransferase activity"/>
    <property type="evidence" value="ECO:0007669"/>
    <property type="project" value="UniProtKB-ARBA"/>
</dbReference>
<comment type="caution">
    <text evidence="3">The sequence shown here is derived from an EMBL/GenBank/DDBJ whole genome shotgun (WGS) entry which is preliminary data.</text>
</comment>
<organism evidence="3 4">
    <name type="scientific">Paenimyroides tangerinum</name>
    <dbReference type="NCBI Taxonomy" id="2488728"/>
    <lineage>
        <taxon>Bacteria</taxon>
        <taxon>Pseudomonadati</taxon>
        <taxon>Bacteroidota</taxon>
        <taxon>Flavobacteriia</taxon>
        <taxon>Flavobacteriales</taxon>
        <taxon>Flavobacteriaceae</taxon>
        <taxon>Paenimyroides</taxon>
    </lineage>
</organism>
<evidence type="ECO:0000313" key="4">
    <source>
        <dbReference type="Proteomes" id="UP000275719"/>
    </source>
</evidence>
<dbReference type="Proteomes" id="UP000275719">
    <property type="component" value="Unassembled WGS sequence"/>
</dbReference>
<dbReference type="RefSeq" id="WP_125018881.1">
    <property type="nucleotide sequence ID" value="NZ_RQVQ01000015.1"/>
</dbReference>
<dbReference type="Pfam" id="PF00535">
    <property type="entry name" value="Glycos_transf_2"/>
    <property type="match status" value="1"/>
</dbReference>
<sequence length="363" mass="42869">MLILYVFIGIVVVQLFYYLGVFSSFSFSKENENNPKRIPISVIVYARNQAEDVKRLLPNLVNQNYHDYELVLVDNASTDETLDIFKEYAQMFSNIRLCRVENNEAFWNNKKYAQTLAIKASKNEYLLFIDAEQNIDNEFWIISMASNFTFNKTIILGPSMYIKLKGFFNKIIRFDSVFSQLHSFSWTNYGAPFSYFSKNIGYKKEEFYKVNGFITHMNTRFAEQELFMNEASQSKNTTYTISKNAFVYLEPITKLNEWQTKKEEDEIVLSKLNNATRVKVRLFNTSQFLFFVFAIALLSLQIEWIITTIIIAFRYLISWIVVGKSLSKFQQKDLIWMFPILEFHRTINQVKYSTQNIFRKKTA</sequence>
<dbReference type="OrthoDB" id="9800276at2"/>
<proteinExistence type="predicted"/>
<dbReference type="InterPro" id="IPR001173">
    <property type="entry name" value="Glyco_trans_2-like"/>
</dbReference>
<keyword evidence="1" id="KW-0812">Transmembrane</keyword>
<feature type="domain" description="Glycosyltransferase 2-like" evidence="2">
    <location>
        <begin position="41"/>
        <end position="174"/>
    </location>
</feature>